<dbReference type="EMBL" id="GBRH01280654">
    <property type="protein sequence ID" value="JAD17241.1"/>
    <property type="molecule type" value="Transcribed_RNA"/>
</dbReference>
<dbReference type="AlphaFoldDB" id="A0A0A8XTP3"/>
<sequence length="55" mass="5865">MRRPQGPLSRKDPVRATTASSRAHLAGDVDPPPANTAPPASLSLLIMRVEYIVGE</sequence>
<evidence type="ECO:0000256" key="1">
    <source>
        <dbReference type="SAM" id="MobiDB-lite"/>
    </source>
</evidence>
<organism evidence="2">
    <name type="scientific">Arundo donax</name>
    <name type="common">Giant reed</name>
    <name type="synonym">Donax arundinaceus</name>
    <dbReference type="NCBI Taxonomy" id="35708"/>
    <lineage>
        <taxon>Eukaryota</taxon>
        <taxon>Viridiplantae</taxon>
        <taxon>Streptophyta</taxon>
        <taxon>Embryophyta</taxon>
        <taxon>Tracheophyta</taxon>
        <taxon>Spermatophyta</taxon>
        <taxon>Magnoliopsida</taxon>
        <taxon>Liliopsida</taxon>
        <taxon>Poales</taxon>
        <taxon>Poaceae</taxon>
        <taxon>PACMAD clade</taxon>
        <taxon>Arundinoideae</taxon>
        <taxon>Arundineae</taxon>
        <taxon>Arundo</taxon>
    </lineage>
</organism>
<accession>A0A0A8XTP3</accession>
<name>A0A0A8XTP3_ARUDO</name>
<reference evidence="2" key="2">
    <citation type="journal article" date="2015" name="Data Brief">
        <title>Shoot transcriptome of the giant reed, Arundo donax.</title>
        <authorList>
            <person name="Barrero R.A."/>
            <person name="Guerrero F.D."/>
            <person name="Moolhuijzen P."/>
            <person name="Goolsby J.A."/>
            <person name="Tidwell J."/>
            <person name="Bellgard S.E."/>
            <person name="Bellgard M.I."/>
        </authorList>
    </citation>
    <scope>NUCLEOTIDE SEQUENCE</scope>
    <source>
        <tissue evidence="2">Shoot tissue taken approximately 20 cm above the soil surface</tissue>
    </source>
</reference>
<protein>
    <submittedName>
        <fullName evidence="2">Uncharacterized protein</fullName>
    </submittedName>
</protein>
<feature type="region of interest" description="Disordered" evidence="1">
    <location>
        <begin position="1"/>
        <end position="40"/>
    </location>
</feature>
<reference evidence="2" key="1">
    <citation type="submission" date="2014-09" db="EMBL/GenBank/DDBJ databases">
        <authorList>
            <person name="Magalhaes I.L.F."/>
            <person name="Oliveira U."/>
            <person name="Santos F.R."/>
            <person name="Vidigal T.H.D.A."/>
            <person name="Brescovit A.D."/>
            <person name="Santos A.J."/>
        </authorList>
    </citation>
    <scope>NUCLEOTIDE SEQUENCE</scope>
    <source>
        <tissue evidence="2">Shoot tissue taken approximately 20 cm above the soil surface</tissue>
    </source>
</reference>
<proteinExistence type="predicted"/>
<evidence type="ECO:0000313" key="2">
    <source>
        <dbReference type="EMBL" id="JAD17241.1"/>
    </source>
</evidence>